<dbReference type="AlphaFoldDB" id="A0A1E4SPV6"/>
<keyword evidence="1" id="KW-0472">Membrane</keyword>
<organism evidence="2 3">
    <name type="scientific">Suhomyces tanzawaensis NRRL Y-17324</name>
    <dbReference type="NCBI Taxonomy" id="984487"/>
    <lineage>
        <taxon>Eukaryota</taxon>
        <taxon>Fungi</taxon>
        <taxon>Dikarya</taxon>
        <taxon>Ascomycota</taxon>
        <taxon>Saccharomycotina</taxon>
        <taxon>Pichiomycetes</taxon>
        <taxon>Debaryomycetaceae</taxon>
        <taxon>Suhomyces</taxon>
    </lineage>
</organism>
<protein>
    <submittedName>
        <fullName evidence="2">Uncharacterized protein</fullName>
    </submittedName>
</protein>
<sequence>LYIISIPITRDKSYISCHHPVSAAQAQKFPLVHKLESKVTSLALKGWTKLSTSKNSVNVRVTKFVQNLLDSILYEENCLTSFPSKSTMVREIKQSIQQETKLMQTEIDNLSIPLDQLKPITVYHPEFQSPEEVLAQMQRFRANSYQHHKKWAILSAIAVPLTLPFALVPVLPNIPGFYAAYRLYCNVKALLGVKHLDYLLQSDTHHLTFKAVPALDKAYSQTETGEMLLTQNTIDDLGSLGLDHLKSDLQKALKQEAAKL</sequence>
<gene>
    <name evidence="2" type="ORF">CANTADRAFT_38590</name>
</gene>
<evidence type="ECO:0000313" key="3">
    <source>
        <dbReference type="Proteomes" id="UP000094285"/>
    </source>
</evidence>
<dbReference type="GO" id="GO:0005743">
    <property type="term" value="C:mitochondrial inner membrane"/>
    <property type="evidence" value="ECO:0007669"/>
    <property type="project" value="TreeGrafter"/>
</dbReference>
<feature type="non-terminal residue" evidence="2">
    <location>
        <position position="1"/>
    </location>
</feature>
<name>A0A1E4SPV6_9ASCO</name>
<proteinExistence type="predicted"/>
<keyword evidence="3" id="KW-1185">Reference proteome</keyword>
<evidence type="ECO:0000313" key="2">
    <source>
        <dbReference type="EMBL" id="ODV81536.1"/>
    </source>
</evidence>
<dbReference type="STRING" id="984487.A0A1E4SPV6"/>
<dbReference type="Proteomes" id="UP000094285">
    <property type="component" value="Unassembled WGS sequence"/>
</dbReference>
<feature type="non-terminal residue" evidence="2">
    <location>
        <position position="260"/>
    </location>
</feature>
<dbReference type="OrthoDB" id="5562676at2759"/>
<accession>A0A1E4SPV6</accession>
<evidence type="ECO:0000256" key="1">
    <source>
        <dbReference type="SAM" id="Phobius"/>
    </source>
</evidence>
<dbReference type="RefSeq" id="XP_020066658.1">
    <property type="nucleotide sequence ID" value="XM_020208764.1"/>
</dbReference>
<dbReference type="EMBL" id="KV453909">
    <property type="protein sequence ID" value="ODV81536.1"/>
    <property type="molecule type" value="Genomic_DNA"/>
</dbReference>
<dbReference type="InterPro" id="IPR018786">
    <property type="entry name" value="Mit_KHE1"/>
</dbReference>
<dbReference type="GO" id="GO:0006813">
    <property type="term" value="P:potassium ion transport"/>
    <property type="evidence" value="ECO:0007669"/>
    <property type="project" value="TreeGrafter"/>
</dbReference>
<dbReference type="PANTHER" id="PTHR28062">
    <property type="entry name" value="K+-H+ EXCHANGE-LIKE PROTEIN"/>
    <property type="match status" value="1"/>
</dbReference>
<keyword evidence="1" id="KW-1133">Transmembrane helix</keyword>
<keyword evidence="1" id="KW-0812">Transmembrane</keyword>
<dbReference type="GO" id="GO:1902600">
    <property type="term" value="P:proton transmembrane transport"/>
    <property type="evidence" value="ECO:0007669"/>
    <property type="project" value="TreeGrafter"/>
</dbReference>
<dbReference type="GeneID" id="30982901"/>
<reference evidence="3" key="1">
    <citation type="submission" date="2016-05" db="EMBL/GenBank/DDBJ databases">
        <title>Comparative genomics of biotechnologically important yeasts.</title>
        <authorList>
            <consortium name="DOE Joint Genome Institute"/>
            <person name="Riley R."/>
            <person name="Haridas S."/>
            <person name="Wolfe K.H."/>
            <person name="Lopes M.R."/>
            <person name="Hittinger C.T."/>
            <person name="Goker M."/>
            <person name="Salamov A."/>
            <person name="Wisecaver J."/>
            <person name="Long T.M."/>
            <person name="Aerts A.L."/>
            <person name="Barry K."/>
            <person name="Choi C."/>
            <person name="Clum A."/>
            <person name="Coughlan A.Y."/>
            <person name="Deshpande S."/>
            <person name="Douglass A.P."/>
            <person name="Hanson S.J."/>
            <person name="Klenk H.-P."/>
            <person name="Labutti K."/>
            <person name="Lapidus A."/>
            <person name="Lindquist E."/>
            <person name="Lipzen A."/>
            <person name="Meier-Kolthoff J.P."/>
            <person name="Ohm R.A."/>
            <person name="Otillar R.P."/>
            <person name="Pangilinan J."/>
            <person name="Peng Y."/>
            <person name="Rokas A."/>
            <person name="Rosa C.A."/>
            <person name="Scheuner C."/>
            <person name="Sibirny A.A."/>
            <person name="Slot J.C."/>
            <person name="Stielow J.B."/>
            <person name="Sun H."/>
            <person name="Kurtzman C.P."/>
            <person name="Blackwell M."/>
            <person name="Grigoriev I.V."/>
            <person name="Jeffries T.W."/>
        </authorList>
    </citation>
    <scope>NUCLEOTIDE SEQUENCE [LARGE SCALE GENOMIC DNA]</scope>
    <source>
        <strain evidence="3">NRRL Y-17324</strain>
    </source>
</reference>
<dbReference type="PANTHER" id="PTHR28062:SF1">
    <property type="entry name" value="TRANSMEMBRANE PROTEIN"/>
    <property type="match status" value="1"/>
</dbReference>
<dbReference type="Pfam" id="PF10173">
    <property type="entry name" value="Mit_KHE1"/>
    <property type="match status" value="1"/>
</dbReference>
<feature type="transmembrane region" description="Helical" evidence="1">
    <location>
        <begin position="151"/>
        <end position="171"/>
    </location>
</feature>